<keyword evidence="2" id="KW-1185">Reference proteome</keyword>
<dbReference type="HOGENOM" id="CLU_2683605_0_0_5"/>
<dbReference type="KEGG" id="mea:Mex_1p5178"/>
<evidence type="ECO:0000313" key="1">
    <source>
        <dbReference type="EMBL" id="ACS42781.1"/>
    </source>
</evidence>
<proteinExistence type="predicted"/>
<organism evidence="1 2">
    <name type="scientific">Methylorubrum extorquens (strain ATCC 14718 / DSM 1338 / JCM 2805 / NCIMB 9133 / AM1)</name>
    <name type="common">Methylobacterium extorquens</name>
    <dbReference type="NCBI Taxonomy" id="272630"/>
    <lineage>
        <taxon>Bacteria</taxon>
        <taxon>Pseudomonadati</taxon>
        <taxon>Pseudomonadota</taxon>
        <taxon>Alphaproteobacteria</taxon>
        <taxon>Hyphomicrobiales</taxon>
        <taxon>Methylobacteriaceae</taxon>
        <taxon>Methylorubrum</taxon>
    </lineage>
</organism>
<reference evidence="1 2" key="1">
    <citation type="journal article" date="2009" name="PLoS ONE">
        <title>Methylobacterium genome sequences: a reference blueprint to investigate microbial metabolism of C1 compounds from natural and industrial sources.</title>
        <authorList>
            <person name="Vuilleumier S."/>
            <person name="Chistoserdova L."/>
            <person name="Lee M.-C."/>
            <person name="Bringel F."/>
            <person name="Lajus A."/>
            <person name="Zhou Y."/>
            <person name="Gourion B."/>
            <person name="Barbe V."/>
            <person name="Chang J."/>
            <person name="Cruveiller S."/>
            <person name="Dossat C."/>
            <person name="Gillett W."/>
            <person name="Gruffaz C."/>
            <person name="Haugen E."/>
            <person name="Hourcade E."/>
            <person name="Levy R."/>
            <person name="Mangenot S."/>
            <person name="Muller E."/>
            <person name="Nadalig T."/>
            <person name="Pagni M."/>
            <person name="Penny C."/>
            <person name="Peyraud R."/>
            <person name="Robinson D.G."/>
            <person name="Roche D."/>
            <person name="Rouy Z."/>
            <person name="Saenampechek C."/>
            <person name="Salvignol G."/>
            <person name="Vallenet D."/>
            <person name="Wu Z."/>
            <person name="Marx C.J."/>
            <person name="Vorholt J.A."/>
            <person name="Olson M.V."/>
            <person name="Kaul R."/>
            <person name="Weissenbach J."/>
            <person name="Medigue C."/>
            <person name="Lidstrom M.E."/>
        </authorList>
    </citation>
    <scope>NUCLEOTIDE SEQUENCE [LARGE SCALE GENOMIC DNA]</scope>
    <source>
        <strain evidence="2">ATCC 14718 / DSM 1338 / JCM 2805 / NCIMB 9133 / AM1</strain>
    </source>
</reference>
<dbReference type="AlphaFoldDB" id="C5AUZ5"/>
<name>C5AUZ5_METEA</name>
<accession>C5AUZ5</accession>
<evidence type="ECO:0000313" key="2">
    <source>
        <dbReference type="Proteomes" id="UP000009081"/>
    </source>
</evidence>
<dbReference type="EMBL" id="CP001510">
    <property type="protein sequence ID" value="ACS42781.1"/>
    <property type="molecule type" value="Genomic_DNA"/>
</dbReference>
<dbReference type="STRING" id="272630.MexAM1_META1p5178"/>
<protein>
    <submittedName>
        <fullName evidence="1">Uncharacterized protein</fullName>
    </submittedName>
</protein>
<dbReference type="Proteomes" id="UP000009081">
    <property type="component" value="Chromosome"/>
</dbReference>
<gene>
    <name evidence="1" type="ordered locus">MexAM1_META1p5178</name>
</gene>
<sequence length="74" mass="8084">MRSPFVLGDDTVFDRTFRRAIGAKSDILPRDGCTSRSHRGWRSGGGLPYGAVHAVFPAPRCPPSQLAEMRAAQQ</sequence>